<name>A0A8S5MMU0_9CAUD</name>
<accession>A0A8S5MMU0</accession>
<dbReference type="EMBL" id="BK014940">
    <property type="protein sequence ID" value="DAD83693.1"/>
    <property type="molecule type" value="Genomic_DNA"/>
</dbReference>
<dbReference type="PROSITE" id="PS51257">
    <property type="entry name" value="PROKAR_LIPOPROTEIN"/>
    <property type="match status" value="1"/>
</dbReference>
<dbReference type="NCBIfam" id="NF038368">
    <property type="entry name" value="P2_Rz1"/>
    <property type="match status" value="1"/>
</dbReference>
<sequence>MKTILPILLAAALTACATKEPLTINAADTCPPVPKCTVNPPAEIKTNADLVYTISAYKTAFQQCRLYRDTLAACLHQEEETEK</sequence>
<proteinExistence type="predicted"/>
<organism evidence="1">
    <name type="scientific">Myoviridae sp. ctPSW2</name>
    <dbReference type="NCBI Taxonomy" id="2826648"/>
    <lineage>
        <taxon>Viruses</taxon>
        <taxon>Duplodnaviria</taxon>
        <taxon>Heunggongvirae</taxon>
        <taxon>Uroviricota</taxon>
        <taxon>Caudoviricetes</taxon>
    </lineage>
</organism>
<evidence type="ECO:0000313" key="1">
    <source>
        <dbReference type="EMBL" id="DAD83693.1"/>
    </source>
</evidence>
<reference evidence="1" key="1">
    <citation type="journal article" date="2021" name="Proc. Natl. Acad. Sci. U.S.A.">
        <title>A Catalog of Tens of Thousands of Viruses from Human Metagenomes Reveals Hidden Associations with Chronic Diseases.</title>
        <authorList>
            <person name="Tisza M.J."/>
            <person name="Buck C.B."/>
        </authorList>
    </citation>
    <scope>NUCLEOTIDE SEQUENCE</scope>
    <source>
        <strain evidence="1">CtPSW2</strain>
    </source>
</reference>
<dbReference type="InterPro" id="IPR047737">
    <property type="entry name" value="LysC"/>
</dbReference>
<protein>
    <submittedName>
        <fullName evidence="1">TRAF PROTEIN, TRAO PROTEIN, TRAN ADHESION, BACTERIAL SECRETION.5A</fullName>
    </submittedName>
</protein>